<accession>A0ABT8REA4</accession>
<dbReference type="PANTHER" id="PTHR37331">
    <property type="entry name" value="YALI0F11671P"/>
    <property type="match status" value="1"/>
</dbReference>
<keyword evidence="2" id="KW-1185">Reference proteome</keyword>
<dbReference type="EMBL" id="JAUKPO010000030">
    <property type="protein sequence ID" value="MDO1450427.1"/>
    <property type="molecule type" value="Genomic_DNA"/>
</dbReference>
<sequence length="149" mass="16551">MEYYVFTAGVEGKQQYCISVLPQNKAGMPQAIAGYLKSAQVDLAEFEENPVFKAFLHAFLAKHLPTEPDFLKEGQKVGNGYVYLVDKRTKNPKGDVPMPDIIGAINFENGNVQPDSYLPNKNYKLLTAKGFMGLPVALEEALLKELQQP</sequence>
<dbReference type="Proteomes" id="UP001168528">
    <property type="component" value="Unassembled WGS sequence"/>
</dbReference>
<reference evidence="1" key="1">
    <citation type="submission" date="2023-07" db="EMBL/GenBank/DDBJ databases">
        <title>The genome sequence of Rhodocytophaga aerolata KACC 12507.</title>
        <authorList>
            <person name="Zhang X."/>
        </authorList>
    </citation>
    <scope>NUCLEOTIDE SEQUENCE</scope>
    <source>
        <strain evidence="1">KACC 12507</strain>
    </source>
</reference>
<gene>
    <name evidence="1" type="ORF">Q0590_29400</name>
</gene>
<name>A0ABT8REA4_9BACT</name>
<protein>
    <submittedName>
        <fullName evidence="1">Uncharacterized protein</fullName>
    </submittedName>
</protein>
<evidence type="ECO:0000313" key="1">
    <source>
        <dbReference type="EMBL" id="MDO1450427.1"/>
    </source>
</evidence>
<dbReference type="PANTHER" id="PTHR37331:SF1">
    <property type="entry name" value="YALI0F11671P"/>
    <property type="match status" value="1"/>
</dbReference>
<comment type="caution">
    <text evidence="1">The sequence shown here is derived from an EMBL/GenBank/DDBJ whole genome shotgun (WGS) entry which is preliminary data.</text>
</comment>
<proteinExistence type="predicted"/>
<dbReference type="RefSeq" id="WP_302041228.1">
    <property type="nucleotide sequence ID" value="NZ_JAUKPO010000030.1"/>
</dbReference>
<organism evidence="1 2">
    <name type="scientific">Rhodocytophaga aerolata</name>
    <dbReference type="NCBI Taxonomy" id="455078"/>
    <lineage>
        <taxon>Bacteria</taxon>
        <taxon>Pseudomonadati</taxon>
        <taxon>Bacteroidota</taxon>
        <taxon>Cytophagia</taxon>
        <taxon>Cytophagales</taxon>
        <taxon>Rhodocytophagaceae</taxon>
        <taxon>Rhodocytophaga</taxon>
    </lineage>
</organism>
<evidence type="ECO:0000313" key="2">
    <source>
        <dbReference type="Proteomes" id="UP001168528"/>
    </source>
</evidence>